<feature type="compositionally biased region" description="Low complexity" evidence="2">
    <location>
        <begin position="50"/>
        <end position="60"/>
    </location>
</feature>
<reference evidence="7" key="2">
    <citation type="submission" date="2025-08" db="UniProtKB">
        <authorList>
            <consortium name="RefSeq"/>
        </authorList>
    </citation>
    <scope>IDENTIFICATION</scope>
    <source>
        <tissue evidence="7">Young leaves</tissue>
    </source>
</reference>
<evidence type="ECO:0000259" key="3">
    <source>
        <dbReference type="Pfam" id="PF19036"/>
    </source>
</evidence>
<sequence>MSEMSSSDMHCHSDHDPNPPIQLNLPPLSPSLFDAEPSQHQQPNGSATRPSSDPSSPSSSGYAGERGSSTATSVSQTEEVLHHEIEEMTIHDSQPDSHASWLPGKRHVDEDDASISWRKRKKHYFVLSHSGKPIYSRYGDEHKLAGFSATLQAIISFVENGGDRVKWVRAGKHQVVFLVKGPIYLVCISCTEEPYESLRGQLELIYGQMIVILTKSVNRCFEKNPKFDMTPLLGGTDNVFSSLIHSFSWNPATFLHAYTCLPLAYATRQAAGAILQDIADSGVLFAILMCRHKVISLVGAQKASLHPDDMLLLANFVMSSESFRTSEAFSPVCLPRYNPLAFLYAYIHFFDDDTYLILLTTSSEAFYHLKDCRIRIETVLLKSNVLSEVQRSLLDGGMHIEDLPPLPRSGSSPHLAQQHRLPSDSPERLREPSSGIGGAAGLWHFVYRSIYLDQYVSSEFSSPINTPKQQKRLYRAYQKLFSSMHDKGIGPHKTQFRRDENYVLLCWVTQDFELYAAFDPLADKALAIKTCNRVCQWVKDVENEIFLLGASPFSW</sequence>
<feature type="compositionally biased region" description="Polar residues" evidence="2">
    <location>
        <begin position="67"/>
        <end position="77"/>
    </location>
</feature>
<evidence type="ECO:0000313" key="6">
    <source>
        <dbReference type="Proteomes" id="UP000694853"/>
    </source>
</evidence>
<proteinExistence type="inferred from homology"/>
<reference evidence="6" key="1">
    <citation type="journal article" date="2019" name="Toxins">
        <title>Detection of Abrin-Like and Prepropulchellin-Like Toxin Genes and Transcripts Using Whole Genome Sequencing and Full-Length Transcript Sequencing of Abrus precatorius.</title>
        <authorList>
            <person name="Hovde B.T."/>
            <person name="Daligault H.E."/>
            <person name="Hanschen E.R."/>
            <person name="Kunde Y.A."/>
            <person name="Johnson M.B."/>
            <person name="Starkenburg S.R."/>
            <person name="Johnson S.L."/>
        </authorList>
    </citation>
    <scope>NUCLEOTIDE SEQUENCE [LARGE SCALE GENOMIC DNA]</scope>
</reference>
<evidence type="ECO:0000313" key="7">
    <source>
        <dbReference type="RefSeq" id="XP_027341485.1"/>
    </source>
</evidence>
<comment type="function">
    <text evidence="1">Plays an important role in membrane trafficking through the secretory apparatus.</text>
</comment>
<feature type="compositionally biased region" description="Basic and acidic residues" evidence="2">
    <location>
        <begin position="421"/>
        <end position="431"/>
    </location>
</feature>
<dbReference type="AlphaFoldDB" id="A0A8B8KCH7"/>
<dbReference type="OrthoDB" id="272411at2759"/>
<dbReference type="InterPro" id="IPR004353">
    <property type="entry name" value="Mon1"/>
</dbReference>
<dbReference type="InterPro" id="IPR043971">
    <property type="entry name" value="FUZ/MON1/HPS1_longin_2"/>
</dbReference>
<feature type="region of interest" description="Disordered" evidence="2">
    <location>
        <begin position="406"/>
        <end position="433"/>
    </location>
</feature>
<keyword evidence="6" id="KW-1185">Reference proteome</keyword>
<accession>A0A8B8KCH7</accession>
<dbReference type="Proteomes" id="UP000694853">
    <property type="component" value="Unplaced"/>
</dbReference>
<feature type="domain" description="FUZ/MON1/HPS1 second Longin" evidence="4">
    <location>
        <begin position="282"/>
        <end position="375"/>
    </location>
</feature>
<dbReference type="PRINTS" id="PR01546">
    <property type="entry name" value="YEAST73DUF"/>
</dbReference>
<feature type="domain" description="FUZ/MON1/HPS1 third Longin" evidence="5">
    <location>
        <begin position="441"/>
        <end position="541"/>
    </location>
</feature>
<name>A0A8B8KCH7_ABRPR</name>
<dbReference type="PANTHER" id="PTHR13027:SF7">
    <property type="entry name" value="VACUOLAR FUSION PROTEIN MON1 HOMOLOG"/>
    <property type="match status" value="1"/>
</dbReference>
<feature type="compositionally biased region" description="Low complexity" evidence="2">
    <location>
        <begin position="21"/>
        <end position="32"/>
    </location>
</feature>
<organism evidence="6 7">
    <name type="scientific">Abrus precatorius</name>
    <name type="common">Indian licorice</name>
    <name type="synonym">Glycine abrus</name>
    <dbReference type="NCBI Taxonomy" id="3816"/>
    <lineage>
        <taxon>Eukaryota</taxon>
        <taxon>Viridiplantae</taxon>
        <taxon>Streptophyta</taxon>
        <taxon>Embryophyta</taxon>
        <taxon>Tracheophyta</taxon>
        <taxon>Spermatophyta</taxon>
        <taxon>Magnoliopsida</taxon>
        <taxon>eudicotyledons</taxon>
        <taxon>Gunneridae</taxon>
        <taxon>Pentapetalae</taxon>
        <taxon>rosids</taxon>
        <taxon>fabids</taxon>
        <taxon>Fabales</taxon>
        <taxon>Fabaceae</taxon>
        <taxon>Papilionoideae</taxon>
        <taxon>50 kb inversion clade</taxon>
        <taxon>NPAAA clade</taxon>
        <taxon>indigoferoid/millettioid clade</taxon>
        <taxon>Abreae</taxon>
        <taxon>Abrus</taxon>
    </lineage>
</organism>
<dbReference type="GO" id="GO:0006623">
    <property type="term" value="P:protein targeting to vacuole"/>
    <property type="evidence" value="ECO:0007669"/>
    <property type="project" value="UniProtKB-UniRule"/>
</dbReference>
<protein>
    <recommendedName>
        <fullName evidence="1">Vacuolar fusion protein MON1 homolog</fullName>
    </recommendedName>
</protein>
<dbReference type="InterPro" id="IPR043970">
    <property type="entry name" value="FUZ/MON1/HPS1_longin_3"/>
</dbReference>
<dbReference type="GeneID" id="113854591"/>
<dbReference type="RefSeq" id="XP_027341485.1">
    <property type="nucleotide sequence ID" value="XM_027485684.1"/>
</dbReference>
<dbReference type="GO" id="GO:0016192">
    <property type="term" value="P:vesicle-mediated transport"/>
    <property type="evidence" value="ECO:0007669"/>
    <property type="project" value="InterPro"/>
</dbReference>
<gene>
    <name evidence="7" type="primary">LOC113854591</name>
</gene>
<dbReference type="Pfam" id="PF19037">
    <property type="entry name" value="Fuz_longin_2"/>
    <property type="match status" value="1"/>
</dbReference>
<evidence type="ECO:0000259" key="5">
    <source>
        <dbReference type="Pfam" id="PF19038"/>
    </source>
</evidence>
<comment type="similarity">
    <text evidence="1">Belongs to the MON1/SAND family.</text>
</comment>
<dbReference type="KEGG" id="aprc:113854591"/>
<evidence type="ECO:0000256" key="1">
    <source>
        <dbReference type="RuleBase" id="RU367048"/>
    </source>
</evidence>
<feature type="domain" description="FUZ/MON1/HPS1 first Longin" evidence="3">
    <location>
        <begin position="122"/>
        <end position="243"/>
    </location>
</feature>
<dbReference type="Pfam" id="PF19038">
    <property type="entry name" value="Fuz_longin_3"/>
    <property type="match status" value="1"/>
</dbReference>
<feature type="compositionally biased region" description="Polar residues" evidence="2">
    <location>
        <begin position="38"/>
        <end position="49"/>
    </location>
</feature>
<dbReference type="Pfam" id="PF19036">
    <property type="entry name" value="Fuz_longin_1"/>
    <property type="match status" value="1"/>
</dbReference>
<evidence type="ECO:0000256" key="2">
    <source>
        <dbReference type="SAM" id="MobiDB-lite"/>
    </source>
</evidence>
<dbReference type="PANTHER" id="PTHR13027">
    <property type="entry name" value="SAND PROTEIN-RELATED"/>
    <property type="match status" value="1"/>
</dbReference>
<dbReference type="InterPro" id="IPR043972">
    <property type="entry name" value="FUZ/MON1/HPS1_longin_1"/>
</dbReference>
<feature type="region of interest" description="Disordered" evidence="2">
    <location>
        <begin position="1"/>
        <end position="77"/>
    </location>
</feature>
<evidence type="ECO:0000259" key="4">
    <source>
        <dbReference type="Pfam" id="PF19037"/>
    </source>
</evidence>